<feature type="domain" description="Helicase ATP-binding" evidence="2">
    <location>
        <begin position="1"/>
        <end position="161"/>
    </location>
</feature>
<dbReference type="GO" id="GO:0016887">
    <property type="term" value="F:ATP hydrolysis activity"/>
    <property type="evidence" value="ECO:0007669"/>
    <property type="project" value="InterPro"/>
</dbReference>
<dbReference type="PROSITE" id="PS51192">
    <property type="entry name" value="HELICASE_ATP_BIND_1"/>
    <property type="match status" value="1"/>
</dbReference>
<name>A0AAV4SHQ4_CAEEX</name>
<dbReference type="InterPro" id="IPR044078">
    <property type="entry name" value="Mot1_ATP-bd"/>
</dbReference>
<dbReference type="GO" id="GO:0005524">
    <property type="term" value="F:ATP binding"/>
    <property type="evidence" value="ECO:0007669"/>
    <property type="project" value="InterPro"/>
</dbReference>
<comment type="caution">
    <text evidence="4">The sequence shown here is derived from an EMBL/GenBank/DDBJ whole genome shotgun (WGS) entry which is preliminary data.</text>
</comment>
<dbReference type="Pfam" id="PF00176">
    <property type="entry name" value="SNF2-rel_dom"/>
    <property type="match status" value="1"/>
</dbReference>
<dbReference type="Gene3D" id="3.40.50.10810">
    <property type="entry name" value="Tandem AAA-ATPase domain"/>
    <property type="match status" value="1"/>
</dbReference>
<dbReference type="PANTHER" id="PTHR36498:SF1">
    <property type="entry name" value="TATA-BINDING PROTEIN-ASSOCIATED FACTOR 172"/>
    <property type="match status" value="1"/>
</dbReference>
<dbReference type="EMBL" id="BPLR01009537">
    <property type="protein sequence ID" value="GIY32716.1"/>
    <property type="molecule type" value="Genomic_DNA"/>
</dbReference>
<dbReference type="InterPro" id="IPR027417">
    <property type="entry name" value="P-loop_NTPase"/>
</dbReference>
<dbReference type="GO" id="GO:0003677">
    <property type="term" value="F:DNA binding"/>
    <property type="evidence" value="ECO:0007669"/>
    <property type="project" value="InterPro"/>
</dbReference>
<sequence>MGLGKTLQSICILAGDHYLREQAYKEHKSPDSKPLPSLVICPPTLTGHWIYEVEKFISTSYLNPIHYTGPPIERIRLRSKAKTHNLVIASYDIVRNDIDFFGKIHWNYCILDEGHIIKNGKTKLARAIKQLSANHRLILSGTPIQNNVLELWSLFDFLMPGFLGSEKQFTARYSKPILQSRDAKSSSKEQETGVLAMEALHRQVLPFLLRRMKEDVLKDLPPKIIQDYYCELSPLQIRLYEDFTKSRAKQAVDNALTEGEATTNTSGTSHVFQALQYLRKVCNHPKLVLSPSHPEFEPVSKELKEQSSSLKDINHAAKLCALRQLLQDCGIGISNPTTESNEPTPAVNQHRALIFCQLKGMLDIVEEDLFKSLMPSVCYLRLDGSIPPGMRHSVVHKFNNDPSIDALLLTTQVGGLGLNLTGADTVIFVEHDWNPMKDLQAMDRAHRIGQKKVVNVYRLITRGTLEEKIMGLQKFKLSVANSVINQENTNLQNMGTDQLLDLFSLDKKGEKIVHNASGDDQSKNLKAKNLKSVLDNLPDLWDTSQYESEYDLSNFLQSLK</sequence>
<dbReference type="SMART" id="SM00490">
    <property type="entry name" value="HELICc"/>
    <property type="match status" value="1"/>
</dbReference>
<organism evidence="4 5">
    <name type="scientific">Caerostris extrusa</name>
    <name type="common">Bark spider</name>
    <name type="synonym">Caerostris bankana</name>
    <dbReference type="NCBI Taxonomy" id="172846"/>
    <lineage>
        <taxon>Eukaryota</taxon>
        <taxon>Metazoa</taxon>
        <taxon>Ecdysozoa</taxon>
        <taxon>Arthropoda</taxon>
        <taxon>Chelicerata</taxon>
        <taxon>Arachnida</taxon>
        <taxon>Araneae</taxon>
        <taxon>Araneomorphae</taxon>
        <taxon>Entelegynae</taxon>
        <taxon>Araneoidea</taxon>
        <taxon>Araneidae</taxon>
        <taxon>Caerostris</taxon>
    </lineage>
</organism>
<evidence type="ECO:0000313" key="4">
    <source>
        <dbReference type="EMBL" id="GIY32716.1"/>
    </source>
</evidence>
<dbReference type="InterPro" id="IPR038718">
    <property type="entry name" value="SNF2-like_sf"/>
</dbReference>
<accession>A0AAV4SHQ4</accession>
<dbReference type="CDD" id="cd17999">
    <property type="entry name" value="DEXHc_Mot1"/>
    <property type="match status" value="1"/>
</dbReference>
<dbReference type="CDD" id="cd18793">
    <property type="entry name" value="SF2_C_SNF"/>
    <property type="match status" value="1"/>
</dbReference>
<dbReference type="Gene3D" id="3.40.50.300">
    <property type="entry name" value="P-loop containing nucleotide triphosphate hydrolases"/>
    <property type="match status" value="1"/>
</dbReference>
<feature type="domain" description="Helicase C-terminal" evidence="3">
    <location>
        <begin position="342"/>
        <end position="495"/>
    </location>
</feature>
<dbReference type="SMART" id="SM00487">
    <property type="entry name" value="DEXDc"/>
    <property type="match status" value="1"/>
</dbReference>
<dbReference type="InterPro" id="IPR049730">
    <property type="entry name" value="SNF2/RAD54-like_C"/>
</dbReference>
<keyword evidence="5" id="KW-1185">Reference proteome</keyword>
<proteinExistence type="predicted"/>
<dbReference type="GO" id="GO:0017025">
    <property type="term" value="F:TBP-class protein binding"/>
    <property type="evidence" value="ECO:0007669"/>
    <property type="project" value="InterPro"/>
</dbReference>
<dbReference type="InterPro" id="IPR014001">
    <property type="entry name" value="Helicase_ATP-bd"/>
</dbReference>
<dbReference type="InterPro" id="IPR000330">
    <property type="entry name" value="SNF2_N"/>
</dbReference>
<dbReference type="PANTHER" id="PTHR36498">
    <property type="entry name" value="TATA-BINDING PROTEIN-ASSOCIATED FACTOR 172"/>
    <property type="match status" value="1"/>
</dbReference>
<evidence type="ECO:0000313" key="5">
    <source>
        <dbReference type="Proteomes" id="UP001054945"/>
    </source>
</evidence>
<keyword evidence="1" id="KW-0378">Hydrolase</keyword>
<gene>
    <name evidence="4" type="primary">BTAF1</name>
    <name evidence="4" type="ORF">CEXT_159181</name>
</gene>
<dbReference type="AlphaFoldDB" id="A0AAV4SHQ4"/>
<evidence type="ECO:0000259" key="2">
    <source>
        <dbReference type="PROSITE" id="PS51192"/>
    </source>
</evidence>
<dbReference type="SUPFAM" id="SSF52540">
    <property type="entry name" value="P-loop containing nucleoside triphosphate hydrolases"/>
    <property type="match status" value="2"/>
</dbReference>
<protein>
    <submittedName>
        <fullName evidence="4">TATA-binding protein-associated factor 172</fullName>
    </submittedName>
</protein>
<dbReference type="InterPro" id="IPR001650">
    <property type="entry name" value="Helicase_C-like"/>
</dbReference>
<evidence type="ECO:0000259" key="3">
    <source>
        <dbReference type="PROSITE" id="PS51194"/>
    </source>
</evidence>
<dbReference type="Proteomes" id="UP001054945">
    <property type="component" value="Unassembled WGS sequence"/>
</dbReference>
<dbReference type="PROSITE" id="PS51194">
    <property type="entry name" value="HELICASE_CTER"/>
    <property type="match status" value="1"/>
</dbReference>
<reference evidence="4 5" key="1">
    <citation type="submission" date="2021-06" db="EMBL/GenBank/DDBJ databases">
        <title>Caerostris extrusa draft genome.</title>
        <authorList>
            <person name="Kono N."/>
            <person name="Arakawa K."/>
        </authorList>
    </citation>
    <scope>NUCLEOTIDE SEQUENCE [LARGE SCALE GENOMIC DNA]</scope>
</reference>
<dbReference type="InterPro" id="IPR044972">
    <property type="entry name" value="Mot1"/>
</dbReference>
<evidence type="ECO:0000256" key="1">
    <source>
        <dbReference type="ARBA" id="ARBA00022801"/>
    </source>
</evidence>
<dbReference type="Pfam" id="PF00271">
    <property type="entry name" value="Helicase_C"/>
    <property type="match status" value="1"/>
</dbReference>
<dbReference type="FunFam" id="3.40.50.300:FF:000428">
    <property type="entry name" value="TATA-binding protein-associated factor 172"/>
    <property type="match status" value="1"/>
</dbReference>